<proteinExistence type="predicted"/>
<dbReference type="EMBL" id="JAPQKR010000013">
    <property type="protein sequence ID" value="KAJ5201506.1"/>
    <property type="molecule type" value="Genomic_DNA"/>
</dbReference>
<protein>
    <submittedName>
        <fullName evidence="1">Uncharacterized protein</fullName>
    </submittedName>
</protein>
<dbReference type="Proteomes" id="UP001150904">
    <property type="component" value="Unassembled WGS sequence"/>
</dbReference>
<dbReference type="GeneID" id="83180532"/>
<dbReference type="RefSeq" id="XP_058307422.1">
    <property type="nucleotide sequence ID" value="XM_058453231.1"/>
</dbReference>
<name>A0A9W9MHQ5_9EURO</name>
<dbReference type="AlphaFoldDB" id="A0A9W9MHQ5"/>
<organism evidence="1 2">
    <name type="scientific">Penicillium cinerascens</name>
    <dbReference type="NCBI Taxonomy" id="70096"/>
    <lineage>
        <taxon>Eukaryota</taxon>
        <taxon>Fungi</taxon>
        <taxon>Dikarya</taxon>
        <taxon>Ascomycota</taxon>
        <taxon>Pezizomycotina</taxon>
        <taxon>Eurotiomycetes</taxon>
        <taxon>Eurotiomycetidae</taxon>
        <taxon>Eurotiales</taxon>
        <taxon>Aspergillaceae</taxon>
        <taxon>Penicillium</taxon>
    </lineage>
</organism>
<evidence type="ECO:0000313" key="2">
    <source>
        <dbReference type="Proteomes" id="UP001150904"/>
    </source>
</evidence>
<reference evidence="1" key="2">
    <citation type="journal article" date="2023" name="IMA Fungus">
        <title>Comparative genomic study of the Penicillium genus elucidates a diverse pangenome and 15 lateral gene transfer events.</title>
        <authorList>
            <person name="Petersen C."/>
            <person name="Sorensen T."/>
            <person name="Nielsen M.R."/>
            <person name="Sondergaard T.E."/>
            <person name="Sorensen J.L."/>
            <person name="Fitzpatrick D.A."/>
            <person name="Frisvad J.C."/>
            <person name="Nielsen K.L."/>
        </authorList>
    </citation>
    <scope>NUCLEOTIDE SEQUENCE</scope>
    <source>
        <strain evidence="1">IBT 15544</strain>
    </source>
</reference>
<dbReference type="OrthoDB" id="3431997at2759"/>
<accession>A0A9W9MHQ5</accession>
<evidence type="ECO:0000313" key="1">
    <source>
        <dbReference type="EMBL" id="KAJ5201506.1"/>
    </source>
</evidence>
<gene>
    <name evidence="1" type="ORF">N7498_006169</name>
</gene>
<keyword evidence="2" id="KW-1185">Reference proteome</keyword>
<reference evidence="1" key="1">
    <citation type="submission" date="2022-12" db="EMBL/GenBank/DDBJ databases">
        <authorList>
            <person name="Petersen C."/>
        </authorList>
    </citation>
    <scope>NUCLEOTIDE SEQUENCE</scope>
    <source>
        <strain evidence="1">IBT 15544</strain>
    </source>
</reference>
<comment type="caution">
    <text evidence="1">The sequence shown here is derived from an EMBL/GenBank/DDBJ whole genome shotgun (WGS) entry which is preliminary data.</text>
</comment>
<sequence>MQSHTTSLSSQYHIVHGVWRHDYEITGSHAFHVDNSSLRPGKPDLTFHAGPDTNAPVAGVCKFRHFSSDTEIALGDPTTPGVSWERMSRESLRKVKYAFCMNFDGRQRRFTWKKTSSLGGSHSGNLKLVEEPSGNVVAIFSSGGSFSKKTGQLDVHADYGERFSVMVLITGIALREKLRRASKNGAAAGAGGAGGAGGGC</sequence>